<feature type="transmembrane region" description="Helical" evidence="19">
    <location>
        <begin position="78"/>
        <end position="98"/>
    </location>
</feature>
<evidence type="ECO:0000256" key="14">
    <source>
        <dbReference type="ARBA" id="ARBA00023098"/>
    </source>
</evidence>
<evidence type="ECO:0000256" key="13">
    <source>
        <dbReference type="ARBA" id="ARBA00022989"/>
    </source>
</evidence>
<feature type="transmembrane region" description="Helical" evidence="19">
    <location>
        <begin position="220"/>
        <end position="239"/>
    </location>
</feature>
<keyword evidence="10 18" id="KW-0808">Transferase</keyword>
<evidence type="ECO:0000256" key="1">
    <source>
        <dbReference type="ARBA" id="ARBA00001698"/>
    </source>
</evidence>
<dbReference type="AlphaFoldDB" id="A0AA97F6T7"/>
<evidence type="ECO:0000313" key="21">
    <source>
        <dbReference type="Proteomes" id="UP001302429"/>
    </source>
</evidence>
<keyword evidence="8" id="KW-1003">Cell membrane</keyword>
<keyword evidence="13 19" id="KW-1133">Transmembrane helix</keyword>
<proteinExistence type="inferred from homology"/>
<dbReference type="GO" id="GO:0004605">
    <property type="term" value="F:phosphatidate cytidylyltransferase activity"/>
    <property type="evidence" value="ECO:0007669"/>
    <property type="project" value="UniProtKB-EC"/>
</dbReference>
<keyword evidence="15 19" id="KW-0472">Membrane</keyword>
<evidence type="ECO:0000256" key="16">
    <source>
        <dbReference type="ARBA" id="ARBA00023209"/>
    </source>
</evidence>
<dbReference type="PANTHER" id="PTHR46382:SF1">
    <property type="entry name" value="PHOSPHATIDATE CYTIDYLYLTRANSFERASE"/>
    <property type="match status" value="1"/>
</dbReference>
<dbReference type="GO" id="GO:0016024">
    <property type="term" value="P:CDP-diacylglycerol biosynthetic process"/>
    <property type="evidence" value="ECO:0007669"/>
    <property type="project" value="TreeGrafter"/>
</dbReference>
<evidence type="ECO:0000256" key="11">
    <source>
        <dbReference type="ARBA" id="ARBA00022692"/>
    </source>
</evidence>
<keyword evidence="9" id="KW-0444">Lipid biosynthesis</keyword>
<dbReference type="RefSeq" id="WP_317080580.1">
    <property type="nucleotide sequence ID" value="NZ_CP136594.1"/>
</dbReference>
<evidence type="ECO:0000256" key="3">
    <source>
        <dbReference type="ARBA" id="ARBA00005119"/>
    </source>
</evidence>
<keyword evidence="21" id="KW-1185">Reference proteome</keyword>
<dbReference type="InterPro" id="IPR000374">
    <property type="entry name" value="PC_trans"/>
</dbReference>
<evidence type="ECO:0000256" key="4">
    <source>
        <dbReference type="ARBA" id="ARBA00005189"/>
    </source>
</evidence>
<dbReference type="Pfam" id="PF01148">
    <property type="entry name" value="CTP_transf_1"/>
    <property type="match status" value="1"/>
</dbReference>
<evidence type="ECO:0000256" key="8">
    <source>
        <dbReference type="ARBA" id="ARBA00022475"/>
    </source>
</evidence>
<reference evidence="20 21" key="1">
    <citation type="submission" date="2023-10" db="EMBL/GenBank/DDBJ databases">
        <title>Complete genome sequence of a Sphingomonadaceae bacterium.</title>
        <authorList>
            <person name="Yan C."/>
        </authorList>
    </citation>
    <scope>NUCLEOTIDE SEQUENCE [LARGE SCALE GENOMIC DNA]</scope>
    <source>
        <strain evidence="20 21">SCSIO 66989</strain>
    </source>
</reference>
<dbReference type="PROSITE" id="PS01315">
    <property type="entry name" value="CDS"/>
    <property type="match status" value="1"/>
</dbReference>
<keyword evidence="11 18" id="KW-0812">Transmembrane</keyword>
<evidence type="ECO:0000256" key="5">
    <source>
        <dbReference type="ARBA" id="ARBA00010185"/>
    </source>
</evidence>
<name>A0AA97F6T7_9SPHN</name>
<evidence type="ECO:0000256" key="18">
    <source>
        <dbReference type="RuleBase" id="RU003938"/>
    </source>
</evidence>
<comment type="similarity">
    <text evidence="5 18">Belongs to the CDS family.</text>
</comment>
<evidence type="ECO:0000256" key="17">
    <source>
        <dbReference type="ARBA" id="ARBA00023264"/>
    </source>
</evidence>
<feature type="transmembrane region" description="Helical" evidence="19">
    <location>
        <begin position="104"/>
        <end position="124"/>
    </location>
</feature>
<feature type="transmembrane region" description="Helical" evidence="19">
    <location>
        <begin position="23"/>
        <end position="42"/>
    </location>
</feature>
<keyword evidence="14" id="KW-0443">Lipid metabolism</keyword>
<evidence type="ECO:0000256" key="12">
    <source>
        <dbReference type="ARBA" id="ARBA00022695"/>
    </source>
</evidence>
<gene>
    <name evidence="20" type="ORF">RB602_10790</name>
</gene>
<keyword evidence="12 18" id="KW-0548">Nucleotidyltransferase</keyword>
<evidence type="ECO:0000256" key="6">
    <source>
        <dbReference type="ARBA" id="ARBA00012487"/>
    </source>
</evidence>
<comment type="pathway">
    <text evidence="4">Lipid metabolism.</text>
</comment>
<comment type="pathway">
    <text evidence="3 18">Phospholipid metabolism; CDP-diacylglycerol biosynthesis; CDP-diacylglycerol from sn-glycerol 3-phosphate: step 3/3.</text>
</comment>
<dbReference type="PANTHER" id="PTHR46382">
    <property type="entry name" value="PHOSPHATIDATE CYTIDYLYLTRANSFERASE"/>
    <property type="match status" value="1"/>
</dbReference>
<feature type="transmembrane region" description="Helical" evidence="19">
    <location>
        <begin position="144"/>
        <end position="164"/>
    </location>
</feature>
<comment type="subcellular location">
    <subcellularLocation>
        <location evidence="2">Cell membrane</location>
        <topology evidence="2">Multi-pass membrane protein</topology>
    </subcellularLocation>
</comment>
<organism evidence="20 21">
    <name type="scientific">Alterisphingorhabdus coralli</name>
    <dbReference type="NCBI Taxonomy" id="3071408"/>
    <lineage>
        <taxon>Bacteria</taxon>
        <taxon>Pseudomonadati</taxon>
        <taxon>Pseudomonadota</taxon>
        <taxon>Alphaproteobacteria</taxon>
        <taxon>Sphingomonadales</taxon>
        <taxon>Sphingomonadaceae</taxon>
        <taxon>Alterisphingorhabdus (ex Yan et al. 2024)</taxon>
    </lineage>
</organism>
<dbReference type="EC" id="2.7.7.41" evidence="6 18"/>
<evidence type="ECO:0000256" key="19">
    <source>
        <dbReference type="SAM" id="Phobius"/>
    </source>
</evidence>
<dbReference type="GO" id="GO:0005886">
    <property type="term" value="C:plasma membrane"/>
    <property type="evidence" value="ECO:0007669"/>
    <property type="project" value="UniProtKB-SubCell"/>
</dbReference>
<sequence>MTADLVDGKTVQEGIATKKTSDLGVRALSGIVMVAVAGLALWAGGLLFWMLCALVAGVVLVEYWSLVDKFAQSGSARFRWMAFGIFYVGLAAIALAFFRLKEESGLEALMLICVVIATDVGAYFAGRAIGGAKLAPRISPNKTWAGLIGAMIAATIVWTGYNILTDGQSLRIALISGPLMAIVAQMGDLFESWMKRRAGVKDSGTLIPGHGGVFDRVDGMLAVFFVIGLTHITFIWSYFAS</sequence>
<feature type="transmembrane region" description="Helical" evidence="19">
    <location>
        <begin position="48"/>
        <end position="66"/>
    </location>
</feature>
<accession>A0AA97F6T7</accession>
<dbReference type="KEGG" id="acoa:RB602_10790"/>
<dbReference type="EMBL" id="CP136594">
    <property type="protein sequence ID" value="WOE74332.1"/>
    <property type="molecule type" value="Genomic_DNA"/>
</dbReference>
<evidence type="ECO:0000256" key="7">
    <source>
        <dbReference type="ARBA" id="ARBA00019373"/>
    </source>
</evidence>
<dbReference type="Proteomes" id="UP001302429">
    <property type="component" value="Chromosome"/>
</dbReference>
<evidence type="ECO:0000256" key="15">
    <source>
        <dbReference type="ARBA" id="ARBA00023136"/>
    </source>
</evidence>
<evidence type="ECO:0000256" key="9">
    <source>
        <dbReference type="ARBA" id="ARBA00022516"/>
    </source>
</evidence>
<keyword evidence="16" id="KW-0594">Phospholipid biosynthesis</keyword>
<evidence type="ECO:0000313" key="20">
    <source>
        <dbReference type="EMBL" id="WOE74332.1"/>
    </source>
</evidence>
<evidence type="ECO:0000256" key="10">
    <source>
        <dbReference type="ARBA" id="ARBA00022679"/>
    </source>
</evidence>
<comment type="catalytic activity">
    <reaction evidence="1 18">
        <text>a 1,2-diacyl-sn-glycero-3-phosphate + CTP + H(+) = a CDP-1,2-diacyl-sn-glycerol + diphosphate</text>
        <dbReference type="Rhea" id="RHEA:16229"/>
        <dbReference type="ChEBI" id="CHEBI:15378"/>
        <dbReference type="ChEBI" id="CHEBI:33019"/>
        <dbReference type="ChEBI" id="CHEBI:37563"/>
        <dbReference type="ChEBI" id="CHEBI:58332"/>
        <dbReference type="ChEBI" id="CHEBI:58608"/>
        <dbReference type="EC" id="2.7.7.41"/>
    </reaction>
</comment>
<evidence type="ECO:0000256" key="2">
    <source>
        <dbReference type="ARBA" id="ARBA00004651"/>
    </source>
</evidence>
<keyword evidence="17" id="KW-1208">Phospholipid metabolism</keyword>
<protein>
    <recommendedName>
        <fullName evidence="7 18">Phosphatidate cytidylyltransferase</fullName>
        <ecNumber evidence="6 18">2.7.7.41</ecNumber>
    </recommendedName>
</protein>